<dbReference type="FunFam" id="3.30.1490.20:FF:000007">
    <property type="entry name" value="D-alanine--D-alanine ligase"/>
    <property type="match status" value="1"/>
</dbReference>
<evidence type="ECO:0000256" key="15">
    <source>
        <dbReference type="ARBA" id="ARBA00023211"/>
    </source>
</evidence>
<comment type="pathway">
    <text evidence="4 22">Cell wall biogenesis; peptidoglycan biosynthesis.</text>
</comment>
<dbReference type="NCBIfam" id="TIGR01205">
    <property type="entry name" value="D_ala_D_alaTIGR"/>
    <property type="match status" value="1"/>
</dbReference>
<proteinExistence type="inferred from homology"/>
<comment type="cofactor">
    <cofactor evidence="25">
        <name>Mg(2+)</name>
        <dbReference type="ChEBI" id="CHEBI:18420"/>
    </cofactor>
    <cofactor evidence="25">
        <name>Mn(2+)</name>
        <dbReference type="ChEBI" id="CHEBI:29035"/>
    </cofactor>
    <text evidence="25">Binds 2 magnesium or manganese ions per subunit.</text>
</comment>
<keyword evidence="16 22" id="KW-0961">Cell wall biogenesis/degradation</keyword>
<keyword evidence="11 26" id="KW-0067">ATP-binding</keyword>
<organism evidence="28 29">
    <name type="scientific">Candidatus Gemmiger avistercoris</name>
    <dbReference type="NCBI Taxonomy" id="2838606"/>
    <lineage>
        <taxon>Bacteria</taxon>
        <taxon>Bacillati</taxon>
        <taxon>Bacillota</taxon>
        <taxon>Clostridia</taxon>
        <taxon>Eubacteriales</taxon>
        <taxon>Gemmiger</taxon>
    </lineage>
</organism>
<reference evidence="28" key="1">
    <citation type="journal article" date="2021" name="PeerJ">
        <title>Extensive microbial diversity within the chicken gut microbiome revealed by metagenomics and culture.</title>
        <authorList>
            <person name="Gilroy R."/>
            <person name="Ravi A."/>
            <person name="Getino M."/>
            <person name="Pursley I."/>
            <person name="Horton D.L."/>
            <person name="Alikhan N.F."/>
            <person name="Baker D."/>
            <person name="Gharbi K."/>
            <person name="Hall N."/>
            <person name="Watson M."/>
            <person name="Adriaenssens E.M."/>
            <person name="Foster-Nyarko E."/>
            <person name="Jarju S."/>
            <person name="Secka A."/>
            <person name="Antonio M."/>
            <person name="Oren A."/>
            <person name="Chaudhuri R.R."/>
            <person name="La Ragione R."/>
            <person name="Hildebrand F."/>
            <person name="Pallen M.J."/>
        </authorList>
    </citation>
    <scope>NUCLEOTIDE SEQUENCE</scope>
    <source>
        <strain evidence="28">CHK188-11489</strain>
    </source>
</reference>
<evidence type="ECO:0000256" key="23">
    <source>
        <dbReference type="PIRSR" id="PIRSR039102-1"/>
    </source>
</evidence>
<comment type="function">
    <text evidence="2 22">Cell wall formation.</text>
</comment>
<dbReference type="Gene3D" id="3.30.1490.20">
    <property type="entry name" value="ATP-grasp fold, A domain"/>
    <property type="match status" value="1"/>
</dbReference>
<evidence type="ECO:0000256" key="11">
    <source>
        <dbReference type="ARBA" id="ARBA00022840"/>
    </source>
</evidence>
<evidence type="ECO:0000256" key="20">
    <source>
        <dbReference type="ARBA" id="ARBA00076288"/>
    </source>
</evidence>
<keyword evidence="13 22" id="KW-0133">Cell shape</keyword>
<feature type="binding site" evidence="24">
    <location>
        <position position="146"/>
    </location>
    <ligand>
        <name>ATP</name>
        <dbReference type="ChEBI" id="CHEBI:30616"/>
    </ligand>
</feature>
<dbReference type="InterPro" id="IPR011127">
    <property type="entry name" value="Dala_Dala_lig_N"/>
</dbReference>
<dbReference type="InterPro" id="IPR000291">
    <property type="entry name" value="D-Ala_lig_Van_CS"/>
</dbReference>
<feature type="binding site" evidence="25">
    <location>
        <position position="329"/>
    </location>
    <ligand>
        <name>Mg(2+)</name>
        <dbReference type="ChEBI" id="CHEBI:18420"/>
        <label>2</label>
    </ligand>
</feature>
<feature type="active site" evidence="23">
    <location>
        <position position="338"/>
    </location>
</feature>
<keyword evidence="10 24" id="KW-0547">Nucleotide-binding</keyword>
<evidence type="ECO:0000256" key="12">
    <source>
        <dbReference type="ARBA" id="ARBA00022842"/>
    </source>
</evidence>
<evidence type="ECO:0000256" key="16">
    <source>
        <dbReference type="ARBA" id="ARBA00023316"/>
    </source>
</evidence>
<feature type="active site" evidence="23">
    <location>
        <position position="19"/>
    </location>
</feature>
<protein>
    <recommendedName>
        <fullName evidence="19 22">D-alanine--D-alanine ligase</fullName>
        <ecNumber evidence="6 22">6.3.2.4</ecNumber>
    </recommendedName>
    <alternativeName>
        <fullName evidence="21 22">D-Ala-D-Ala ligase</fullName>
    </alternativeName>
    <alternativeName>
        <fullName evidence="20 22">D-alanylalanine synthetase</fullName>
    </alternativeName>
</protein>
<evidence type="ECO:0000256" key="6">
    <source>
        <dbReference type="ARBA" id="ARBA00012216"/>
    </source>
</evidence>
<feature type="binding site" evidence="25">
    <location>
        <position position="327"/>
    </location>
    <ligand>
        <name>Mg(2+)</name>
        <dbReference type="ChEBI" id="CHEBI:18420"/>
        <label>2</label>
    </ligand>
</feature>
<dbReference type="EMBL" id="DXBF01000050">
    <property type="protein sequence ID" value="HIZ62196.1"/>
    <property type="molecule type" value="Genomic_DNA"/>
</dbReference>
<dbReference type="HAMAP" id="MF_00047">
    <property type="entry name" value="Dala_Dala_lig"/>
    <property type="match status" value="1"/>
</dbReference>
<dbReference type="InterPro" id="IPR016185">
    <property type="entry name" value="PreATP-grasp_dom_sf"/>
</dbReference>
<evidence type="ECO:0000256" key="19">
    <source>
        <dbReference type="ARBA" id="ARBA00068427"/>
    </source>
</evidence>
<dbReference type="Pfam" id="PF01820">
    <property type="entry name" value="Dala_Dala_lig_N"/>
    <property type="match status" value="1"/>
</dbReference>
<dbReference type="Pfam" id="PF07478">
    <property type="entry name" value="Dala_Dala_lig_C"/>
    <property type="match status" value="1"/>
</dbReference>
<evidence type="ECO:0000256" key="25">
    <source>
        <dbReference type="PIRSR" id="PIRSR039102-3"/>
    </source>
</evidence>
<evidence type="ECO:0000256" key="13">
    <source>
        <dbReference type="ARBA" id="ARBA00022960"/>
    </source>
</evidence>
<comment type="subcellular location">
    <subcellularLocation>
        <location evidence="3 22">Cytoplasm</location>
    </subcellularLocation>
</comment>
<comment type="caution">
    <text evidence="28">The sequence shown here is derived from an EMBL/GenBank/DDBJ whole genome shotgun (WGS) entry which is preliminary data.</text>
</comment>
<evidence type="ECO:0000256" key="24">
    <source>
        <dbReference type="PIRSR" id="PIRSR039102-2"/>
    </source>
</evidence>
<dbReference type="PROSITE" id="PS00844">
    <property type="entry name" value="DALA_DALA_LIGASE_2"/>
    <property type="match status" value="1"/>
</dbReference>
<keyword evidence="15 25" id="KW-0464">Manganese</keyword>
<dbReference type="Proteomes" id="UP000824105">
    <property type="component" value="Unassembled WGS sequence"/>
</dbReference>
<dbReference type="GO" id="GO:0005524">
    <property type="term" value="F:ATP binding"/>
    <property type="evidence" value="ECO:0007669"/>
    <property type="project" value="UniProtKB-UniRule"/>
</dbReference>
<dbReference type="GO" id="GO:0009252">
    <property type="term" value="P:peptidoglycan biosynthetic process"/>
    <property type="evidence" value="ECO:0007669"/>
    <property type="project" value="UniProtKB-UniRule"/>
</dbReference>
<dbReference type="EC" id="6.3.2.4" evidence="6 22"/>
<gene>
    <name evidence="22" type="primary">ddl</name>
    <name evidence="28" type="ORF">H9724_05450</name>
</gene>
<comment type="pathway">
    <text evidence="18">Glycan biosynthesis.</text>
</comment>
<feature type="binding site" evidence="25">
    <location>
        <position position="313"/>
    </location>
    <ligand>
        <name>Mg(2+)</name>
        <dbReference type="ChEBI" id="CHEBI:18420"/>
        <label>1</label>
    </ligand>
</feature>
<evidence type="ECO:0000259" key="27">
    <source>
        <dbReference type="PROSITE" id="PS50975"/>
    </source>
</evidence>
<dbReference type="InterPro" id="IPR005905">
    <property type="entry name" value="D_ala_D_ala"/>
</dbReference>
<dbReference type="AlphaFoldDB" id="A0A9D2JPB7"/>
<evidence type="ECO:0000256" key="5">
    <source>
        <dbReference type="ARBA" id="ARBA00010871"/>
    </source>
</evidence>
<evidence type="ECO:0000256" key="7">
    <source>
        <dbReference type="ARBA" id="ARBA00022490"/>
    </source>
</evidence>
<feature type="active site" evidence="23">
    <location>
        <position position="199"/>
    </location>
</feature>
<dbReference type="PANTHER" id="PTHR23132:SF25">
    <property type="entry name" value="D-ALANINE--D-ALANINE LIGASE A"/>
    <property type="match status" value="1"/>
</dbReference>
<dbReference type="NCBIfam" id="NF002528">
    <property type="entry name" value="PRK01966.1-4"/>
    <property type="match status" value="1"/>
</dbReference>
<dbReference type="SUPFAM" id="SSF52440">
    <property type="entry name" value="PreATP-grasp domain"/>
    <property type="match status" value="1"/>
</dbReference>
<dbReference type="GO" id="GO:0005829">
    <property type="term" value="C:cytosol"/>
    <property type="evidence" value="ECO:0007669"/>
    <property type="project" value="TreeGrafter"/>
</dbReference>
<evidence type="ECO:0000313" key="29">
    <source>
        <dbReference type="Proteomes" id="UP000824105"/>
    </source>
</evidence>
<keyword evidence="8 22" id="KW-0436">Ligase</keyword>
<feature type="binding site" evidence="25">
    <location>
        <position position="327"/>
    </location>
    <ligand>
        <name>Mg(2+)</name>
        <dbReference type="ChEBI" id="CHEBI:18420"/>
        <label>1</label>
    </ligand>
</feature>
<keyword evidence="7 22" id="KW-0963">Cytoplasm</keyword>
<evidence type="ECO:0000256" key="22">
    <source>
        <dbReference type="HAMAP-Rule" id="MF_00047"/>
    </source>
</evidence>
<reference evidence="28" key="2">
    <citation type="submission" date="2021-04" db="EMBL/GenBank/DDBJ databases">
        <authorList>
            <person name="Gilroy R."/>
        </authorList>
    </citation>
    <scope>NUCLEOTIDE SEQUENCE</scope>
    <source>
        <strain evidence="28">CHK188-11489</strain>
    </source>
</reference>
<dbReference type="PIRSF" id="PIRSF039102">
    <property type="entry name" value="Ddl/VanB"/>
    <property type="match status" value="1"/>
</dbReference>
<dbReference type="GO" id="GO:0046872">
    <property type="term" value="F:metal ion binding"/>
    <property type="evidence" value="ECO:0007669"/>
    <property type="project" value="UniProtKB-KW"/>
</dbReference>
<evidence type="ECO:0000256" key="14">
    <source>
        <dbReference type="ARBA" id="ARBA00022984"/>
    </source>
</evidence>
<dbReference type="GO" id="GO:0008360">
    <property type="term" value="P:regulation of cell shape"/>
    <property type="evidence" value="ECO:0007669"/>
    <property type="project" value="UniProtKB-KW"/>
</dbReference>
<dbReference type="PANTHER" id="PTHR23132">
    <property type="entry name" value="D-ALANINE--D-ALANINE LIGASE"/>
    <property type="match status" value="1"/>
</dbReference>
<feature type="binding site" evidence="24">
    <location>
        <begin position="191"/>
        <end position="193"/>
    </location>
    <ligand>
        <name>ATP</name>
        <dbReference type="ChEBI" id="CHEBI:30616"/>
    </ligand>
</feature>
<evidence type="ECO:0000256" key="8">
    <source>
        <dbReference type="ARBA" id="ARBA00022598"/>
    </source>
</evidence>
<accession>A0A9D2JPB7</accession>
<evidence type="ECO:0000256" key="2">
    <source>
        <dbReference type="ARBA" id="ARBA00003921"/>
    </source>
</evidence>
<evidence type="ECO:0000256" key="3">
    <source>
        <dbReference type="ARBA" id="ARBA00004496"/>
    </source>
</evidence>
<feature type="binding site" evidence="24">
    <location>
        <begin position="199"/>
        <end position="200"/>
    </location>
    <ligand>
        <name>ATP</name>
        <dbReference type="ChEBI" id="CHEBI:30616"/>
    </ligand>
</feature>
<keyword evidence="9 25" id="KW-0479">Metal-binding</keyword>
<evidence type="ECO:0000256" key="10">
    <source>
        <dbReference type="ARBA" id="ARBA00022741"/>
    </source>
</evidence>
<feature type="domain" description="ATP-grasp" evidence="27">
    <location>
        <begin position="150"/>
        <end position="360"/>
    </location>
</feature>
<dbReference type="InterPro" id="IPR011761">
    <property type="entry name" value="ATP-grasp"/>
</dbReference>
<keyword evidence="12 25" id="KW-0460">Magnesium</keyword>
<dbReference type="InterPro" id="IPR011095">
    <property type="entry name" value="Dala_Dala_lig_C"/>
</dbReference>
<evidence type="ECO:0000256" key="4">
    <source>
        <dbReference type="ARBA" id="ARBA00004752"/>
    </source>
</evidence>
<evidence type="ECO:0000256" key="18">
    <source>
        <dbReference type="ARBA" id="ARBA00060592"/>
    </source>
</evidence>
<comment type="similarity">
    <text evidence="5 22">Belongs to the D-alanine--D-alanine ligase family.</text>
</comment>
<evidence type="ECO:0000256" key="26">
    <source>
        <dbReference type="PROSITE-ProRule" id="PRU00409"/>
    </source>
</evidence>
<keyword evidence="14 22" id="KW-0573">Peptidoglycan synthesis</keyword>
<feature type="binding site" evidence="24">
    <location>
        <begin position="229"/>
        <end position="236"/>
    </location>
    <ligand>
        <name>ATP</name>
        <dbReference type="ChEBI" id="CHEBI:30616"/>
    </ligand>
</feature>
<evidence type="ECO:0000256" key="17">
    <source>
        <dbReference type="ARBA" id="ARBA00047614"/>
    </source>
</evidence>
<dbReference type="GO" id="GO:0071555">
    <property type="term" value="P:cell wall organization"/>
    <property type="evidence" value="ECO:0007669"/>
    <property type="project" value="UniProtKB-KW"/>
</dbReference>
<dbReference type="GO" id="GO:0008716">
    <property type="term" value="F:D-alanine-D-alanine ligase activity"/>
    <property type="evidence" value="ECO:0007669"/>
    <property type="project" value="UniProtKB-UniRule"/>
</dbReference>
<dbReference type="PROSITE" id="PS50975">
    <property type="entry name" value="ATP_GRASP"/>
    <property type="match status" value="1"/>
</dbReference>
<dbReference type="SUPFAM" id="SSF56059">
    <property type="entry name" value="Glutathione synthetase ATP-binding domain-like"/>
    <property type="match status" value="1"/>
</dbReference>
<evidence type="ECO:0000256" key="1">
    <source>
        <dbReference type="ARBA" id="ARBA00001936"/>
    </source>
</evidence>
<dbReference type="InterPro" id="IPR013815">
    <property type="entry name" value="ATP_grasp_subdomain_1"/>
</dbReference>
<evidence type="ECO:0000256" key="21">
    <source>
        <dbReference type="ARBA" id="ARBA00077154"/>
    </source>
</evidence>
<dbReference type="PROSITE" id="PS00843">
    <property type="entry name" value="DALA_DALA_LIGASE_1"/>
    <property type="match status" value="1"/>
</dbReference>
<comment type="catalytic activity">
    <reaction evidence="17 22">
        <text>2 D-alanine + ATP = D-alanyl-D-alanine + ADP + phosphate + H(+)</text>
        <dbReference type="Rhea" id="RHEA:11224"/>
        <dbReference type="ChEBI" id="CHEBI:15378"/>
        <dbReference type="ChEBI" id="CHEBI:30616"/>
        <dbReference type="ChEBI" id="CHEBI:43474"/>
        <dbReference type="ChEBI" id="CHEBI:57416"/>
        <dbReference type="ChEBI" id="CHEBI:57822"/>
        <dbReference type="ChEBI" id="CHEBI:456216"/>
        <dbReference type="EC" id="6.3.2.4"/>
    </reaction>
</comment>
<name>A0A9D2JPB7_9FIRM</name>
<comment type="cofactor">
    <cofactor evidence="1">
        <name>Mn(2+)</name>
        <dbReference type="ChEBI" id="CHEBI:29035"/>
    </cofactor>
</comment>
<dbReference type="Gene3D" id="3.40.50.20">
    <property type="match status" value="1"/>
</dbReference>
<evidence type="ECO:0000313" key="28">
    <source>
        <dbReference type="EMBL" id="HIZ62196.1"/>
    </source>
</evidence>
<evidence type="ECO:0000256" key="9">
    <source>
        <dbReference type="ARBA" id="ARBA00022723"/>
    </source>
</evidence>
<sequence>MSEHPKLRVALFFGGVSSEHEVSCVSAAAWLRALREEPCAARYEVFPIGITKTGRWLACTPTPEAMADGSWERDPGCVPCVLSPDRQDHGVWLLRDGRADLVPIDLCAPVLHGKNGEDGTIQGLFELARIPYVGCGVLSSAVCMDKVLANTVMDAAGVPHCRWTSATRAEAEAGREAVLDRAEQMLGYPIFVKPANAGSSVGVSKAANRAALSAALDTALREDDKVVFEEFIDGQEVECAAIGNPDDPATVAATRPGEILAGAEFYTYDDKYKNGVSQTVIPAHLSAEKLEEVRARAREAYLALGCTGLARCDFFVERGTGRVLCNELNTMPGFTAISMYPKLMEHEGLTFSALVDRLLRLAQDRRKGAY</sequence>
<dbReference type="Gene3D" id="3.30.470.20">
    <property type="entry name" value="ATP-grasp fold, B domain"/>
    <property type="match status" value="1"/>
</dbReference>
<feature type="binding site" evidence="24">
    <location>
        <begin position="326"/>
        <end position="327"/>
    </location>
    <ligand>
        <name>ATP</name>
        <dbReference type="ChEBI" id="CHEBI:30616"/>
    </ligand>
</feature>